<gene>
    <name evidence="3" type="primary">LOC106469639</name>
</gene>
<keyword evidence="1" id="KW-0732">Signal</keyword>
<feature type="signal peptide" evidence="1">
    <location>
        <begin position="1"/>
        <end position="27"/>
    </location>
</feature>
<dbReference type="RefSeq" id="XP_013785594.1">
    <property type="nucleotide sequence ID" value="XM_013930140.2"/>
</dbReference>
<name>A0ABM1BNK1_LIMPO</name>
<proteinExistence type="predicted"/>
<feature type="chain" id="PRO_5045824912" evidence="1">
    <location>
        <begin position="28"/>
        <end position="227"/>
    </location>
</feature>
<sequence length="227" mass="26357">MKLVRITRKLIIFSCAFLAILICFNEASKEPIHEHEAERKTENLKQTLPSKHLHWDNHHYGNKMLHHQLKEQISKFSVEDHDLNSKDHIPHPLKLARKKESDDCLPMILKKETNHISSGHYRSKPKGTRVNLATQSTNTTKGTHHHYNHFKQMQIQGHHVGKIQIPRSRTLFNSLKGSSNGLRNRKITILTKTASGRKLPKSKIKKLKKVAERKKLIPKWKVQSKNV</sequence>
<organism evidence="2 3">
    <name type="scientific">Limulus polyphemus</name>
    <name type="common">Atlantic horseshoe crab</name>
    <dbReference type="NCBI Taxonomy" id="6850"/>
    <lineage>
        <taxon>Eukaryota</taxon>
        <taxon>Metazoa</taxon>
        <taxon>Ecdysozoa</taxon>
        <taxon>Arthropoda</taxon>
        <taxon>Chelicerata</taxon>
        <taxon>Merostomata</taxon>
        <taxon>Xiphosura</taxon>
        <taxon>Limulidae</taxon>
        <taxon>Limulus</taxon>
    </lineage>
</organism>
<keyword evidence="2" id="KW-1185">Reference proteome</keyword>
<evidence type="ECO:0000313" key="3">
    <source>
        <dbReference type="RefSeq" id="XP_013785594.1"/>
    </source>
</evidence>
<accession>A0ABM1BNK1</accession>
<dbReference type="Proteomes" id="UP000694941">
    <property type="component" value="Unplaced"/>
</dbReference>
<dbReference type="GeneID" id="106469639"/>
<protein>
    <submittedName>
        <fullName evidence="3">Uncharacterized protein LOC106469639</fullName>
    </submittedName>
</protein>
<reference evidence="3" key="1">
    <citation type="submission" date="2025-08" db="UniProtKB">
        <authorList>
            <consortium name="RefSeq"/>
        </authorList>
    </citation>
    <scope>IDENTIFICATION</scope>
    <source>
        <tissue evidence="3">Muscle</tissue>
    </source>
</reference>
<evidence type="ECO:0000256" key="1">
    <source>
        <dbReference type="SAM" id="SignalP"/>
    </source>
</evidence>
<evidence type="ECO:0000313" key="2">
    <source>
        <dbReference type="Proteomes" id="UP000694941"/>
    </source>
</evidence>